<evidence type="ECO:0000256" key="1">
    <source>
        <dbReference type="ARBA" id="ARBA00004167"/>
    </source>
</evidence>
<keyword evidence="8" id="KW-1185">Reference proteome</keyword>
<dbReference type="EMBL" id="JAKZGP010000014">
    <property type="protein sequence ID" value="MCH7409273.1"/>
    <property type="molecule type" value="Genomic_DNA"/>
</dbReference>
<sequence length="1714" mass="191602">MTILLLLLVALILFIRSPWGQDIIVNKATAYVSGKTGTEVSIDRLFVTFQGNVYLEGLYLEDMEADTLLYSKDLEVGFGLVKFLRTGEIAITKLDWEGLRANVHRDEGEEEFNYQFIIDAFVSPQDSTSASVDEPEVQPTEESSEPLKISIAPVKLKDFEVKYIDREAGMEAFLSFKEFLIDVPHLDLEKFEFDINEVSLVNSKVSYIQSKPTEEKEEEQASESIPLLIALKKLKIEEVSLLYDDQVNEQKASVKLGLLEVSMPEFDLEGQKVILNSLDLKKSNIAYQDFSLQTSTDAQVAVQQETPSSFEWPDWLVEVGYIDLENINLIYKTKDVAPRQGFFNPESMEFQDLNLNVSNIALADNAAKLKLRDFNFQEAGGFALEQFAVAIKLDDTSLEIDELAINTSRSELRASVDMSYASIDQLIEQPELVNMDLKLNRLRADVRDAFFFQPELSRDEMIRKISTQPILAKANVRGNMAALRVNDFQTSWSDAKVSAKGSLRNVLDTDQLYFDFPTVNLQASGATIGKFLSETQRESYQLPEMVKIEARAKGKVEDLLSEIKLESDLGNLALLAKYKDAGSMAFDVEVKVDEFQIGNLLKNPMLDTLTFSLEAVGEGSDLSNLNATLTSNFERLRLNGNDYSGLELSGELVDGNGDIKMGLDSEDLKFELLTKLALDTVNYNVDLKLDLQGADLYALGFTPQDTRAKLLFEAQFDGNEKAFDLKTRMSDALVVFDQRTYPLGEFDIDAKIREDETNVNIKSLMLNGEMKANASPDLLVESLTHYLRTYIDTKDTLEVLMAEDVKMKIDFTINQAPILNQVLLPALEKLDTAKLKIDFDLQAALLTTRLDFPYLKYGGIELDSLGLRINADEEDLDLAFGFLKLNTGPLDMDRTYFTGELDNSRLYFDFNSFDGDERMVHVASDIGLFGDTLSIHISPAELMLNKREWNIPESNEILFATNFMHFENFEFTRNNQSLSIRDDVEDVAQEHVALEFSEFRLETFTSLLNPDELIAGGLLNGKLIVENPFGAIGFLAELKIQDLKALNVPMGNLSLDAEAENLGEYKLKLALKDGGIDLDLGGSFVADEAGANFDLDLDINKIEMGLVADLSGGELRDATGNLTGSVNASGSTTAPEYDGDLIFNDASFIVSQLNAKYTLSNEKLSVDNQGLKLNKFTIRDADNQSFVIDGSILTDDLTNPSFDLKLLAKSFRAVSSTRDDNDLFFGTAIIDADVTIRGDMNLPRVTAELKIKDGTDFNVIIPESQLDVVQRDGTVIFVNRQDPFDILTRQTDESINAFTGYDIRAVLKVDPNAVFKVIVDERSGDNLSVSGQADLNMEINPNGRITLSGTYELTKGHYEMSLYNLVNRRFEIAEGSTISWNGDPMDANLNISAIYNVRTASSELMASQLSSTSSDARVQYQQELPFMVFLNVNGELLRPEISFRLDMPEDQRGALGGNVYSRVLQVNDQEDELNKQVFSLLVLNRFFPSQGSDGSGGGTSAIARSSVSQVLSGQLNALSSNIFGNSGLELDFDLDSFTDFQSGTGQDRTQLNVNARKRFFDDRLIVQVGSQMDIEGSSQNPDQANAVLGNVSLEYMLTENGRYRVRAFRKNQFESIIDGQLIVTGFGLIFNREFNEFFELWKGVDASENGTNPIDSIERKEEEEKQEKKKKENGEAEKKEEEEKEGVENEEKEKNEETSNQSNSETLKKEENED</sequence>
<dbReference type="Pfam" id="PF04357">
    <property type="entry name" value="TamB"/>
    <property type="match status" value="1"/>
</dbReference>
<evidence type="ECO:0000256" key="4">
    <source>
        <dbReference type="ARBA" id="ARBA00023136"/>
    </source>
</evidence>
<dbReference type="PANTHER" id="PTHR36985:SF1">
    <property type="entry name" value="TRANSLOCATION AND ASSEMBLY MODULE SUBUNIT TAMB"/>
    <property type="match status" value="1"/>
</dbReference>
<organism evidence="7 8">
    <name type="scientific">Belliella filtrata</name>
    <dbReference type="NCBI Taxonomy" id="2923435"/>
    <lineage>
        <taxon>Bacteria</taxon>
        <taxon>Pseudomonadati</taxon>
        <taxon>Bacteroidota</taxon>
        <taxon>Cytophagia</taxon>
        <taxon>Cytophagales</taxon>
        <taxon>Cyclobacteriaceae</taxon>
        <taxon>Belliella</taxon>
    </lineage>
</organism>
<gene>
    <name evidence="7" type="ORF">MM239_07705</name>
</gene>
<keyword evidence="2" id="KW-0812">Transmembrane</keyword>
<keyword evidence="4" id="KW-0472">Membrane</keyword>
<feature type="region of interest" description="Disordered" evidence="5">
    <location>
        <begin position="1648"/>
        <end position="1714"/>
    </location>
</feature>
<feature type="compositionally biased region" description="Basic and acidic residues" evidence="5">
    <location>
        <begin position="1656"/>
        <end position="1697"/>
    </location>
</feature>
<protein>
    <submittedName>
        <fullName evidence="7">Translocation/assembly module TamB</fullName>
    </submittedName>
</protein>
<comment type="subcellular location">
    <subcellularLocation>
        <location evidence="1">Membrane</location>
        <topology evidence="1">Single-pass membrane protein</topology>
    </subcellularLocation>
</comment>
<comment type="caution">
    <text evidence="7">The sequence shown here is derived from an EMBL/GenBank/DDBJ whole genome shotgun (WGS) entry which is preliminary data.</text>
</comment>
<accession>A0ABS9UYW7</accession>
<evidence type="ECO:0000313" key="8">
    <source>
        <dbReference type="Proteomes" id="UP001165489"/>
    </source>
</evidence>
<evidence type="ECO:0000313" key="7">
    <source>
        <dbReference type="EMBL" id="MCH7409273.1"/>
    </source>
</evidence>
<dbReference type="InterPro" id="IPR007452">
    <property type="entry name" value="TamB_C"/>
</dbReference>
<evidence type="ECO:0000259" key="6">
    <source>
        <dbReference type="Pfam" id="PF04357"/>
    </source>
</evidence>
<dbReference type="RefSeq" id="WP_241347621.1">
    <property type="nucleotide sequence ID" value="NZ_JAKZGP010000014.1"/>
</dbReference>
<proteinExistence type="predicted"/>
<evidence type="ECO:0000256" key="5">
    <source>
        <dbReference type="SAM" id="MobiDB-lite"/>
    </source>
</evidence>
<dbReference type="PANTHER" id="PTHR36985">
    <property type="entry name" value="TRANSLOCATION AND ASSEMBLY MODULE SUBUNIT TAMB"/>
    <property type="match status" value="1"/>
</dbReference>
<evidence type="ECO:0000256" key="3">
    <source>
        <dbReference type="ARBA" id="ARBA00022989"/>
    </source>
</evidence>
<keyword evidence="3" id="KW-1133">Transmembrane helix</keyword>
<dbReference type="Proteomes" id="UP001165489">
    <property type="component" value="Unassembled WGS sequence"/>
</dbReference>
<reference evidence="7" key="1">
    <citation type="submission" date="2022-03" db="EMBL/GenBank/DDBJ databases">
        <title>De novo assembled genomes of Belliella spp. (Cyclobacteriaceae) strains.</title>
        <authorList>
            <person name="Szabo A."/>
            <person name="Korponai K."/>
            <person name="Felfoldi T."/>
        </authorList>
    </citation>
    <scope>NUCLEOTIDE SEQUENCE</scope>
    <source>
        <strain evidence="7">DSM 111904</strain>
    </source>
</reference>
<name>A0ABS9UYW7_9BACT</name>
<evidence type="ECO:0000256" key="2">
    <source>
        <dbReference type="ARBA" id="ARBA00022692"/>
    </source>
</evidence>
<feature type="domain" description="Translocation and assembly module TamB C-terminal" evidence="6">
    <location>
        <begin position="1176"/>
        <end position="1634"/>
    </location>
</feature>